<dbReference type="EMBL" id="CP001229">
    <property type="protein sequence ID" value="ACN98760.1"/>
    <property type="molecule type" value="Genomic_DNA"/>
</dbReference>
<keyword evidence="3" id="KW-1185">Reference proteome</keyword>
<gene>
    <name evidence="2" type="ordered locus">SULAZ_1010</name>
</gene>
<dbReference type="Proteomes" id="UP000001369">
    <property type="component" value="Chromosome"/>
</dbReference>
<dbReference type="STRING" id="204536.SULAZ_1010"/>
<evidence type="ECO:0000256" key="1">
    <source>
        <dbReference type="SAM" id="Phobius"/>
    </source>
</evidence>
<name>C1DV46_SULAA</name>
<dbReference type="HOGENOM" id="CLU_1304353_0_0_0"/>
<dbReference type="OrthoDB" id="9811264at2"/>
<proteinExistence type="predicted"/>
<sequence>MQLRSVKGFTIIELLIASIIILLVSIGFLRGILFYIQYSTSQKMKDMASQTNSNFVKYFDSLPYNLIQPTSYYDNWGFSSCDVYNPSGSITENCTFTNEDSDGDSIPDFYDPYNGSNEKFSNPLSNLGSWLTIYPNSDGSCNMSKLNQPLPNIPNCIVSFKNDISIANFRIYTAVTIARVATTSLESGKAIGVITWYFDPITKKYKSIQTVLFKENNQ</sequence>
<dbReference type="RefSeq" id="WP_012674081.1">
    <property type="nucleotide sequence ID" value="NC_012438.1"/>
</dbReference>
<organism evidence="2 3">
    <name type="scientific">Sulfurihydrogenibium azorense (strain DSM 15241 / OCM 825 / Az-Fu1)</name>
    <dbReference type="NCBI Taxonomy" id="204536"/>
    <lineage>
        <taxon>Bacteria</taxon>
        <taxon>Pseudomonadati</taxon>
        <taxon>Aquificota</taxon>
        <taxon>Aquificia</taxon>
        <taxon>Aquificales</taxon>
        <taxon>Hydrogenothermaceae</taxon>
        <taxon>Sulfurihydrogenibium</taxon>
    </lineage>
</organism>
<evidence type="ECO:0000313" key="3">
    <source>
        <dbReference type="Proteomes" id="UP000001369"/>
    </source>
</evidence>
<dbReference type="eggNOG" id="COG4967">
    <property type="taxonomic scope" value="Bacteria"/>
</dbReference>
<keyword evidence="1" id="KW-0472">Membrane</keyword>
<protein>
    <submittedName>
        <fullName evidence="2">Prepilin-type N-cleavage/methylation domain protein</fullName>
    </submittedName>
</protein>
<dbReference type="KEGG" id="saf:SULAZ_1010"/>
<feature type="transmembrane region" description="Helical" evidence="1">
    <location>
        <begin position="12"/>
        <end position="36"/>
    </location>
</feature>
<keyword evidence="1" id="KW-1133">Transmembrane helix</keyword>
<reference evidence="2 3" key="1">
    <citation type="journal article" date="2009" name="J. Bacteriol.">
        <title>Complete and draft genome sequences of six members of the Aquificales.</title>
        <authorList>
            <person name="Reysenbach A.L."/>
            <person name="Hamamura N."/>
            <person name="Podar M."/>
            <person name="Griffiths E."/>
            <person name="Ferreira S."/>
            <person name="Hochstein R."/>
            <person name="Heidelberg J."/>
            <person name="Johnson J."/>
            <person name="Mead D."/>
            <person name="Pohorille A."/>
            <person name="Sarmiento M."/>
            <person name="Schweighofer K."/>
            <person name="Seshadri R."/>
            <person name="Voytek M.A."/>
        </authorList>
    </citation>
    <scope>NUCLEOTIDE SEQUENCE [LARGE SCALE GENOMIC DNA]</scope>
    <source>
        <strain evidence="3">Az-Fu1 / DSM 15241 / OCM 825</strain>
    </source>
</reference>
<accession>C1DV46</accession>
<keyword evidence="1" id="KW-0812">Transmembrane</keyword>
<dbReference type="AlphaFoldDB" id="C1DV46"/>
<evidence type="ECO:0000313" key="2">
    <source>
        <dbReference type="EMBL" id="ACN98760.1"/>
    </source>
</evidence>